<keyword evidence="3" id="KW-1185">Reference proteome</keyword>
<dbReference type="STRING" id="1963862.B4O97_00580"/>
<dbReference type="AlphaFoldDB" id="A0A1Y1S3P3"/>
<sequence>MKHTDIMRMEREKRRAEKKAERISKGGSETRSVKDFIDELHDLFFYDATKIYNLKDNVEIMELFEDMREEIPEKQWENVLKKAIRKAKIAQKDEAYTELKSILDDLE</sequence>
<protein>
    <submittedName>
        <fullName evidence="2">Uncharacterized protein</fullName>
    </submittedName>
</protein>
<feature type="compositionally biased region" description="Basic and acidic residues" evidence="1">
    <location>
        <begin position="1"/>
        <end position="24"/>
    </location>
</feature>
<reference evidence="2 3" key="1">
    <citation type="submission" date="2017-03" db="EMBL/GenBank/DDBJ databases">
        <title>Draft Genome sequence of Marispirochaeta sp. strain JC444.</title>
        <authorList>
            <person name="Shivani Y."/>
            <person name="Subhash Y."/>
            <person name="Sasikala C."/>
            <person name="Ramana C."/>
        </authorList>
    </citation>
    <scope>NUCLEOTIDE SEQUENCE [LARGE SCALE GENOMIC DNA]</scope>
    <source>
        <strain evidence="2 3">JC444</strain>
    </source>
</reference>
<evidence type="ECO:0000313" key="3">
    <source>
        <dbReference type="Proteomes" id="UP000192343"/>
    </source>
</evidence>
<proteinExistence type="predicted"/>
<accession>A0A1Y1S3P3</accession>
<dbReference type="RefSeq" id="WP_083047264.1">
    <property type="nucleotide sequence ID" value="NZ_CAXXQO010000003.1"/>
</dbReference>
<organism evidence="2 3">
    <name type="scientific">Marispirochaeta aestuarii</name>
    <dbReference type="NCBI Taxonomy" id="1963862"/>
    <lineage>
        <taxon>Bacteria</taxon>
        <taxon>Pseudomonadati</taxon>
        <taxon>Spirochaetota</taxon>
        <taxon>Spirochaetia</taxon>
        <taxon>Spirochaetales</taxon>
        <taxon>Spirochaetaceae</taxon>
        <taxon>Marispirochaeta</taxon>
    </lineage>
</organism>
<feature type="region of interest" description="Disordered" evidence="1">
    <location>
        <begin position="1"/>
        <end position="29"/>
    </location>
</feature>
<comment type="caution">
    <text evidence="2">The sequence shown here is derived from an EMBL/GenBank/DDBJ whole genome shotgun (WGS) entry which is preliminary data.</text>
</comment>
<evidence type="ECO:0000313" key="2">
    <source>
        <dbReference type="EMBL" id="ORC38285.1"/>
    </source>
</evidence>
<dbReference type="Proteomes" id="UP000192343">
    <property type="component" value="Unassembled WGS sequence"/>
</dbReference>
<name>A0A1Y1S3P3_9SPIO</name>
<evidence type="ECO:0000256" key="1">
    <source>
        <dbReference type="SAM" id="MobiDB-lite"/>
    </source>
</evidence>
<dbReference type="NCBIfam" id="NF047642">
    <property type="entry name" value="LB_289_fam"/>
    <property type="match status" value="1"/>
</dbReference>
<dbReference type="EMBL" id="MWQY01000001">
    <property type="protein sequence ID" value="ORC38285.1"/>
    <property type="molecule type" value="Genomic_DNA"/>
</dbReference>
<gene>
    <name evidence="2" type="ORF">B4O97_00580</name>
</gene>
<dbReference type="OrthoDB" id="371212at2"/>